<dbReference type="RefSeq" id="WP_091486554.1">
    <property type="nucleotide sequence ID" value="NZ_BJUX01000009.1"/>
</dbReference>
<dbReference type="STRING" id="426703.SAMN04488100_10343"/>
<dbReference type="GO" id="GO:0008677">
    <property type="term" value="F:2-dehydropantoate 2-reductase activity"/>
    <property type="evidence" value="ECO:0007669"/>
    <property type="project" value="UniProtKB-EC"/>
</dbReference>
<keyword evidence="7 11" id="KW-0521">NADP</keyword>
<comment type="catalytic activity">
    <reaction evidence="10 11">
        <text>(R)-pantoate + NADP(+) = 2-dehydropantoate + NADPH + H(+)</text>
        <dbReference type="Rhea" id="RHEA:16233"/>
        <dbReference type="ChEBI" id="CHEBI:11561"/>
        <dbReference type="ChEBI" id="CHEBI:15378"/>
        <dbReference type="ChEBI" id="CHEBI:15980"/>
        <dbReference type="ChEBI" id="CHEBI:57783"/>
        <dbReference type="ChEBI" id="CHEBI:58349"/>
        <dbReference type="EC" id="1.1.1.169"/>
    </reaction>
</comment>
<evidence type="ECO:0000256" key="7">
    <source>
        <dbReference type="ARBA" id="ARBA00022857"/>
    </source>
</evidence>
<evidence type="ECO:0000313" key="14">
    <source>
        <dbReference type="EMBL" id="GEK89007.1"/>
    </source>
</evidence>
<reference evidence="14 17" key="2">
    <citation type="submission" date="2019-07" db="EMBL/GenBank/DDBJ databases">
        <title>Whole genome shotgun sequence of Alkalibacterium putridalgicola NBRC 103243.</title>
        <authorList>
            <person name="Hosoyama A."/>
            <person name="Uohara A."/>
            <person name="Ohji S."/>
            <person name="Ichikawa N."/>
        </authorList>
    </citation>
    <scope>NUCLEOTIDE SEQUENCE [LARGE SCALE GENOMIC DNA]</scope>
    <source>
        <strain evidence="14 17">NBRC 103243</strain>
    </source>
</reference>
<evidence type="ECO:0000256" key="5">
    <source>
        <dbReference type="ARBA" id="ARBA00019465"/>
    </source>
</evidence>
<gene>
    <name evidence="14" type="primary">apbA</name>
    <name evidence="14" type="ORF">APU01nite_10460</name>
    <name evidence="15" type="ORF">SAMN04488100_10343</name>
</gene>
<dbReference type="Gene3D" id="1.10.1040.10">
    <property type="entry name" value="N-(1-d-carboxylethyl)-l-norvaline Dehydrogenase, domain 2"/>
    <property type="match status" value="1"/>
</dbReference>
<dbReference type="NCBIfam" id="NF005088">
    <property type="entry name" value="PRK06522.1-2"/>
    <property type="match status" value="1"/>
</dbReference>
<feature type="domain" description="Ketopantoate reductase C-terminal" evidence="13">
    <location>
        <begin position="177"/>
        <end position="302"/>
    </location>
</feature>
<evidence type="ECO:0000256" key="9">
    <source>
        <dbReference type="ARBA" id="ARBA00032024"/>
    </source>
</evidence>
<reference evidence="15 16" key="1">
    <citation type="submission" date="2016-10" db="EMBL/GenBank/DDBJ databases">
        <authorList>
            <person name="de Groot N.N."/>
        </authorList>
    </citation>
    <scope>NUCLEOTIDE SEQUENCE [LARGE SCALE GENOMIC DNA]</scope>
    <source>
        <strain evidence="15 16">DSM 19182</strain>
    </source>
</reference>
<evidence type="ECO:0000256" key="6">
    <source>
        <dbReference type="ARBA" id="ARBA00022655"/>
    </source>
</evidence>
<keyword evidence="6 11" id="KW-0566">Pantothenate biosynthesis</keyword>
<evidence type="ECO:0000256" key="4">
    <source>
        <dbReference type="ARBA" id="ARBA00013014"/>
    </source>
</evidence>
<dbReference type="InterPro" id="IPR013328">
    <property type="entry name" value="6PGD_dom2"/>
</dbReference>
<dbReference type="SUPFAM" id="SSF48179">
    <property type="entry name" value="6-phosphogluconate dehydrogenase C-terminal domain-like"/>
    <property type="match status" value="1"/>
</dbReference>
<dbReference type="OrthoDB" id="9800163at2"/>
<comment type="function">
    <text evidence="1 11">Catalyzes the NADPH-dependent reduction of ketopantoate into pantoic acid.</text>
</comment>
<dbReference type="Pfam" id="PF08546">
    <property type="entry name" value="ApbA_C"/>
    <property type="match status" value="1"/>
</dbReference>
<dbReference type="InterPro" id="IPR013332">
    <property type="entry name" value="KPR_N"/>
</dbReference>
<comment type="similarity">
    <text evidence="3 11">Belongs to the ketopantoate reductase family.</text>
</comment>
<dbReference type="InterPro" id="IPR003710">
    <property type="entry name" value="ApbA"/>
</dbReference>
<dbReference type="Proteomes" id="UP000321425">
    <property type="component" value="Unassembled WGS sequence"/>
</dbReference>
<comment type="pathway">
    <text evidence="2 11">Cofactor biosynthesis; (R)-pantothenate biosynthesis; (R)-pantoate from 3-methyl-2-oxobutanoate: step 2/2.</text>
</comment>
<dbReference type="GO" id="GO:0015940">
    <property type="term" value="P:pantothenate biosynthetic process"/>
    <property type="evidence" value="ECO:0007669"/>
    <property type="project" value="UniProtKB-UniPathway"/>
</dbReference>
<dbReference type="PANTHER" id="PTHR43765">
    <property type="entry name" value="2-DEHYDROPANTOATE 2-REDUCTASE-RELATED"/>
    <property type="match status" value="1"/>
</dbReference>
<dbReference type="NCBIfam" id="TIGR00745">
    <property type="entry name" value="apbA_panE"/>
    <property type="match status" value="1"/>
</dbReference>
<dbReference type="Proteomes" id="UP000198548">
    <property type="component" value="Unassembled WGS sequence"/>
</dbReference>
<organism evidence="15 16">
    <name type="scientific">Alkalibacterium putridalgicola</name>
    <dbReference type="NCBI Taxonomy" id="426703"/>
    <lineage>
        <taxon>Bacteria</taxon>
        <taxon>Bacillati</taxon>
        <taxon>Bacillota</taxon>
        <taxon>Bacilli</taxon>
        <taxon>Lactobacillales</taxon>
        <taxon>Carnobacteriaceae</taxon>
        <taxon>Alkalibacterium</taxon>
    </lineage>
</organism>
<dbReference type="EMBL" id="FOBL01000003">
    <property type="protein sequence ID" value="SEL53344.1"/>
    <property type="molecule type" value="Genomic_DNA"/>
</dbReference>
<evidence type="ECO:0000256" key="11">
    <source>
        <dbReference type="RuleBase" id="RU362068"/>
    </source>
</evidence>
<accession>A0A1H7R095</accession>
<dbReference type="InterPro" id="IPR008927">
    <property type="entry name" value="6-PGluconate_DH-like_C_sf"/>
</dbReference>
<dbReference type="InterPro" id="IPR013752">
    <property type="entry name" value="KPA_reductase"/>
</dbReference>
<evidence type="ECO:0000313" key="15">
    <source>
        <dbReference type="EMBL" id="SEL53344.1"/>
    </source>
</evidence>
<dbReference type="SUPFAM" id="SSF51735">
    <property type="entry name" value="NAD(P)-binding Rossmann-fold domains"/>
    <property type="match status" value="1"/>
</dbReference>
<dbReference type="GO" id="GO:0050661">
    <property type="term" value="F:NADP binding"/>
    <property type="evidence" value="ECO:0007669"/>
    <property type="project" value="TreeGrafter"/>
</dbReference>
<keyword evidence="17" id="KW-1185">Reference proteome</keyword>
<protein>
    <recommendedName>
        <fullName evidence="5 11">2-dehydropantoate 2-reductase</fullName>
        <ecNumber evidence="4 11">1.1.1.169</ecNumber>
    </recommendedName>
    <alternativeName>
        <fullName evidence="9 11">Ketopantoate reductase</fullName>
    </alternativeName>
</protein>
<dbReference type="Pfam" id="PF02558">
    <property type="entry name" value="ApbA"/>
    <property type="match status" value="1"/>
</dbReference>
<dbReference type="GO" id="GO:0005737">
    <property type="term" value="C:cytoplasm"/>
    <property type="evidence" value="ECO:0007669"/>
    <property type="project" value="TreeGrafter"/>
</dbReference>
<dbReference type="InterPro" id="IPR050838">
    <property type="entry name" value="Ketopantoate_reductase"/>
</dbReference>
<evidence type="ECO:0000259" key="13">
    <source>
        <dbReference type="Pfam" id="PF08546"/>
    </source>
</evidence>
<evidence type="ECO:0000259" key="12">
    <source>
        <dbReference type="Pfam" id="PF02558"/>
    </source>
</evidence>
<dbReference type="PANTHER" id="PTHR43765:SF2">
    <property type="entry name" value="2-DEHYDROPANTOATE 2-REDUCTASE"/>
    <property type="match status" value="1"/>
</dbReference>
<dbReference type="EC" id="1.1.1.169" evidence="4 11"/>
<proteinExistence type="inferred from homology"/>
<dbReference type="InterPro" id="IPR036291">
    <property type="entry name" value="NAD(P)-bd_dom_sf"/>
</dbReference>
<dbReference type="Gene3D" id="3.40.50.720">
    <property type="entry name" value="NAD(P)-binding Rossmann-like Domain"/>
    <property type="match status" value="1"/>
</dbReference>
<evidence type="ECO:0000313" key="16">
    <source>
        <dbReference type="Proteomes" id="UP000198548"/>
    </source>
</evidence>
<evidence type="ECO:0000256" key="10">
    <source>
        <dbReference type="ARBA" id="ARBA00048793"/>
    </source>
</evidence>
<evidence type="ECO:0000313" key="17">
    <source>
        <dbReference type="Proteomes" id="UP000321425"/>
    </source>
</evidence>
<sequence>MKIAIAGSGALGCGFGYHLQKSGEDVTLLDNWEQHIEKISNDGLNITVNGVEDNLKMKMCRPNELNEEMDAIFVFTKSMGLKSMMESIDHIIGPDTKVICLLNGLGHLKTLENYVDKKNIIMGTTVWTAGIDAPGITHFNGQGPVELQNSDPNEKEGALLIVDMLHKSGLNGVYSDNVNYTTWRKACVNGTMNALCALLDSTIEEVFSTSTIDSMLSGIVTEFATVARLQDDIELDIEETITYLKNLAEKVGAHYPSMHQDLANNRPTEIDFLNGAVAEASKRFGIEAPYCQSVTDLIHAKEDIMGIHSAPTK</sequence>
<evidence type="ECO:0000256" key="3">
    <source>
        <dbReference type="ARBA" id="ARBA00007870"/>
    </source>
</evidence>
<evidence type="ECO:0000256" key="1">
    <source>
        <dbReference type="ARBA" id="ARBA00002919"/>
    </source>
</evidence>
<feature type="domain" description="Ketopantoate reductase N-terminal" evidence="12">
    <location>
        <begin position="3"/>
        <end position="150"/>
    </location>
</feature>
<evidence type="ECO:0000256" key="8">
    <source>
        <dbReference type="ARBA" id="ARBA00023002"/>
    </source>
</evidence>
<name>A0A1H7R095_9LACT</name>
<dbReference type="AlphaFoldDB" id="A0A1H7R095"/>
<keyword evidence="8 11" id="KW-0560">Oxidoreductase</keyword>
<dbReference type="EMBL" id="BJUX01000009">
    <property type="protein sequence ID" value="GEK89007.1"/>
    <property type="molecule type" value="Genomic_DNA"/>
</dbReference>
<dbReference type="UniPathway" id="UPA00028">
    <property type="reaction ID" value="UER00004"/>
</dbReference>
<evidence type="ECO:0000256" key="2">
    <source>
        <dbReference type="ARBA" id="ARBA00004994"/>
    </source>
</evidence>